<reference evidence="1 2" key="1">
    <citation type="submission" date="2020-04" db="EMBL/GenBank/DDBJ databases">
        <title>Novosphingobium sp. TW-4 isolated from soil.</title>
        <authorList>
            <person name="Dahal R.H."/>
            <person name="Chaudhary D.K."/>
        </authorList>
    </citation>
    <scope>NUCLEOTIDE SEQUENCE [LARGE SCALE GENOMIC DNA]</scope>
    <source>
        <strain evidence="1 2">TW-4</strain>
    </source>
</reference>
<name>A0A7Y0BSI4_9SPHN</name>
<dbReference type="EMBL" id="JABBGM010000013">
    <property type="protein sequence ID" value="NML95772.1"/>
    <property type="molecule type" value="Genomic_DNA"/>
</dbReference>
<sequence>MKWAALHDAAAVVASLAGHPPEARKAEIRNFPALARDAGGWRYDEARRGVDDLAAMMEPGLSALLAVHARGLSAAPAAHALWQEFVAARAVLLELVPPQGLKRLG</sequence>
<keyword evidence="2" id="KW-1185">Reference proteome</keyword>
<proteinExistence type="predicted"/>
<protein>
    <submittedName>
        <fullName evidence="1">Uncharacterized protein</fullName>
    </submittedName>
</protein>
<evidence type="ECO:0000313" key="1">
    <source>
        <dbReference type="EMBL" id="NML95772.1"/>
    </source>
</evidence>
<dbReference type="AlphaFoldDB" id="A0A7Y0BSI4"/>
<gene>
    <name evidence="1" type="ORF">HHL27_19035</name>
</gene>
<comment type="caution">
    <text evidence="1">The sequence shown here is derived from an EMBL/GenBank/DDBJ whole genome shotgun (WGS) entry which is preliminary data.</text>
</comment>
<accession>A0A7Y0BSI4</accession>
<dbReference type="Proteomes" id="UP000583556">
    <property type="component" value="Unassembled WGS sequence"/>
</dbReference>
<organism evidence="1 2">
    <name type="scientific">Novosphingobium olei</name>
    <dbReference type="NCBI Taxonomy" id="2728851"/>
    <lineage>
        <taxon>Bacteria</taxon>
        <taxon>Pseudomonadati</taxon>
        <taxon>Pseudomonadota</taxon>
        <taxon>Alphaproteobacteria</taxon>
        <taxon>Sphingomonadales</taxon>
        <taxon>Sphingomonadaceae</taxon>
        <taxon>Novosphingobium</taxon>
    </lineage>
</organism>
<dbReference type="RefSeq" id="WP_169494982.1">
    <property type="nucleotide sequence ID" value="NZ_AP029021.1"/>
</dbReference>
<evidence type="ECO:0000313" key="2">
    <source>
        <dbReference type="Proteomes" id="UP000583556"/>
    </source>
</evidence>